<reference evidence="1" key="1">
    <citation type="journal article" date="2014" name="Front. Microbiol.">
        <title>High frequency of phylogenetically diverse reductive dehalogenase-homologous genes in deep subseafloor sedimentary metagenomes.</title>
        <authorList>
            <person name="Kawai M."/>
            <person name="Futagami T."/>
            <person name="Toyoda A."/>
            <person name="Takaki Y."/>
            <person name="Nishi S."/>
            <person name="Hori S."/>
            <person name="Arai W."/>
            <person name="Tsubouchi T."/>
            <person name="Morono Y."/>
            <person name="Uchiyama I."/>
            <person name="Ito T."/>
            <person name="Fujiyama A."/>
            <person name="Inagaki F."/>
            <person name="Takami H."/>
        </authorList>
    </citation>
    <scope>NUCLEOTIDE SEQUENCE</scope>
    <source>
        <strain evidence="1">Expedition CK06-06</strain>
    </source>
</reference>
<proteinExistence type="predicted"/>
<name>X1AEK7_9ZZZZ</name>
<comment type="caution">
    <text evidence="1">The sequence shown here is derived from an EMBL/GenBank/DDBJ whole genome shotgun (WGS) entry which is preliminary data.</text>
</comment>
<dbReference type="AlphaFoldDB" id="X1AEK7"/>
<sequence>EEYSLPQDLALATEVLTDLLYELAWSLNLRNN</sequence>
<accession>X1AEK7</accession>
<gene>
    <name evidence="1" type="ORF">S01H4_11177</name>
</gene>
<protein>
    <submittedName>
        <fullName evidence="1">Uncharacterized protein</fullName>
    </submittedName>
</protein>
<dbReference type="EMBL" id="BART01004462">
    <property type="protein sequence ID" value="GAG71133.1"/>
    <property type="molecule type" value="Genomic_DNA"/>
</dbReference>
<organism evidence="1">
    <name type="scientific">marine sediment metagenome</name>
    <dbReference type="NCBI Taxonomy" id="412755"/>
    <lineage>
        <taxon>unclassified sequences</taxon>
        <taxon>metagenomes</taxon>
        <taxon>ecological metagenomes</taxon>
    </lineage>
</organism>
<feature type="non-terminal residue" evidence="1">
    <location>
        <position position="1"/>
    </location>
</feature>
<evidence type="ECO:0000313" key="1">
    <source>
        <dbReference type="EMBL" id="GAG71133.1"/>
    </source>
</evidence>